<name>A0A1R3ICG9_9ROSI</name>
<proteinExistence type="predicted"/>
<protein>
    <submittedName>
        <fullName evidence="1">Phosphoenolpyruvate carboxykinase</fullName>
    </submittedName>
</protein>
<dbReference type="AlphaFoldDB" id="A0A1R3ICG9"/>
<dbReference type="EMBL" id="AWUE01018452">
    <property type="protein sequence ID" value="OMO80254.1"/>
    <property type="molecule type" value="Genomic_DNA"/>
</dbReference>
<dbReference type="Proteomes" id="UP000187203">
    <property type="component" value="Unassembled WGS sequence"/>
</dbReference>
<keyword evidence="2" id="KW-1185">Reference proteome</keyword>
<sequence length="41" mass="4391">MGGGRFCFGYLATSWLSNLGWYAEMIGNGSWSSGESLLIGN</sequence>
<evidence type="ECO:0000313" key="2">
    <source>
        <dbReference type="Proteomes" id="UP000187203"/>
    </source>
</evidence>
<reference evidence="2" key="1">
    <citation type="submission" date="2013-09" db="EMBL/GenBank/DDBJ databases">
        <title>Corchorus olitorius genome sequencing.</title>
        <authorList>
            <person name="Alam M."/>
            <person name="Haque M.S."/>
            <person name="Islam M.S."/>
            <person name="Emdad E.M."/>
            <person name="Islam M.M."/>
            <person name="Ahmed B."/>
            <person name="Halim A."/>
            <person name="Hossen Q.M.M."/>
            <person name="Hossain M.Z."/>
            <person name="Ahmed R."/>
            <person name="Khan M.M."/>
            <person name="Islam R."/>
            <person name="Rashid M.M."/>
            <person name="Khan S.A."/>
            <person name="Rahman M.S."/>
            <person name="Alam M."/>
            <person name="Yahiya A.S."/>
            <person name="Khan M.S."/>
            <person name="Azam M.S."/>
            <person name="Haque T."/>
            <person name="Lashkar M.Z.H."/>
            <person name="Akhand A.I."/>
            <person name="Morshed G."/>
            <person name="Roy S."/>
            <person name="Uddin K.S."/>
            <person name="Rabeya T."/>
            <person name="Hossain A.S."/>
            <person name="Chowdhury A."/>
            <person name="Snigdha A.R."/>
            <person name="Mortoza M.S."/>
            <person name="Matin S.A."/>
            <person name="Hoque S.M.E."/>
            <person name="Islam M.K."/>
            <person name="Roy D.K."/>
            <person name="Haider R."/>
            <person name="Moosa M.M."/>
            <person name="Elias S.M."/>
            <person name="Hasan A.M."/>
            <person name="Jahan S."/>
            <person name="Shafiuddin M."/>
            <person name="Mahmood N."/>
            <person name="Shommy N.S."/>
        </authorList>
    </citation>
    <scope>NUCLEOTIDE SEQUENCE [LARGE SCALE GENOMIC DNA]</scope>
    <source>
        <strain evidence="2">cv. O-4</strain>
    </source>
</reference>
<accession>A0A1R3ICG9</accession>
<comment type="caution">
    <text evidence="1">The sequence shown here is derived from an EMBL/GenBank/DDBJ whole genome shotgun (WGS) entry which is preliminary data.</text>
</comment>
<organism evidence="1 2">
    <name type="scientific">Corchorus olitorius</name>
    <dbReference type="NCBI Taxonomy" id="93759"/>
    <lineage>
        <taxon>Eukaryota</taxon>
        <taxon>Viridiplantae</taxon>
        <taxon>Streptophyta</taxon>
        <taxon>Embryophyta</taxon>
        <taxon>Tracheophyta</taxon>
        <taxon>Spermatophyta</taxon>
        <taxon>Magnoliopsida</taxon>
        <taxon>eudicotyledons</taxon>
        <taxon>Gunneridae</taxon>
        <taxon>Pentapetalae</taxon>
        <taxon>rosids</taxon>
        <taxon>malvids</taxon>
        <taxon>Malvales</taxon>
        <taxon>Malvaceae</taxon>
        <taxon>Grewioideae</taxon>
        <taxon>Apeibeae</taxon>
        <taxon>Corchorus</taxon>
    </lineage>
</organism>
<evidence type="ECO:0000313" key="1">
    <source>
        <dbReference type="EMBL" id="OMO80254.1"/>
    </source>
</evidence>
<gene>
    <name evidence="1" type="ORF">COLO4_24158</name>
</gene>